<accession>A0A852ZLR9</accession>
<dbReference type="InterPro" id="IPR029058">
    <property type="entry name" value="AB_hydrolase_fold"/>
</dbReference>
<dbReference type="Gene3D" id="3.40.50.1820">
    <property type="entry name" value="alpha/beta hydrolase"/>
    <property type="match status" value="1"/>
</dbReference>
<keyword evidence="5" id="KW-1185">Reference proteome</keyword>
<dbReference type="SUPFAM" id="SSF53474">
    <property type="entry name" value="alpha/beta-Hydrolases"/>
    <property type="match status" value="1"/>
</dbReference>
<feature type="chain" id="PRO_5038732770" evidence="2">
    <location>
        <begin position="23"/>
        <end position="380"/>
    </location>
</feature>
<name>A0A852ZLR9_9ACTN</name>
<evidence type="ECO:0000313" key="5">
    <source>
        <dbReference type="Proteomes" id="UP000567795"/>
    </source>
</evidence>
<dbReference type="Pfam" id="PF12697">
    <property type="entry name" value="Abhydrolase_6"/>
    <property type="match status" value="1"/>
</dbReference>
<comment type="caution">
    <text evidence="4">The sequence shown here is derived from an EMBL/GenBank/DDBJ whole genome shotgun (WGS) entry which is preliminary data.</text>
</comment>
<protein>
    <submittedName>
        <fullName evidence="4">Pimeloyl-ACP methyl ester carboxylesterase</fullName>
    </submittedName>
</protein>
<keyword evidence="1" id="KW-0378">Hydrolase</keyword>
<dbReference type="Proteomes" id="UP000567795">
    <property type="component" value="Unassembled WGS sequence"/>
</dbReference>
<dbReference type="InterPro" id="IPR050266">
    <property type="entry name" value="AB_hydrolase_sf"/>
</dbReference>
<dbReference type="RefSeq" id="WP_179812410.1">
    <property type="nucleotide sequence ID" value="NZ_JACBZD010000001.1"/>
</dbReference>
<sequence length="380" mass="40010">MFGKRAATVVTGVLALVGIAVSQAPTVASEDAPATAPATAPVAQANTVAQRAATAADGEVVDLPVSFTVRNVNNTRSQCSVDGETYTIRGHLTAPAEVLAQPDPEITLYVHGTNTGEWIWRLGVDGHNYTQELAARGHASVTIDRLGYGSSDIPDGFASCSGAHAEHAHQIVQQLRSGDYTVTGGEPTAFSRVYLAGHSSGALVAETVAVSYPDDVDGIILTGWAAIGLTGETNRRFLGAYERCLNGGEPKNEPGDPAGYVYFDGTPEDFLAGGLSPDADPRVVEAIEPLQPRNPCGVMVSEPMGILQDLELVDDIEVPVYLVFGEKDVLRQGVQSYPGLFTSSGDVTDLTVPDAGHFLPLDINAPMLFDGVAGWLDKHR</sequence>
<dbReference type="InterPro" id="IPR000073">
    <property type="entry name" value="AB_hydrolase_1"/>
</dbReference>
<keyword evidence="2" id="KW-0732">Signal</keyword>
<evidence type="ECO:0000259" key="3">
    <source>
        <dbReference type="Pfam" id="PF12697"/>
    </source>
</evidence>
<dbReference type="GO" id="GO:0016020">
    <property type="term" value="C:membrane"/>
    <property type="evidence" value="ECO:0007669"/>
    <property type="project" value="TreeGrafter"/>
</dbReference>
<organism evidence="4 5">
    <name type="scientific">Allostreptomyces psammosilenae</name>
    <dbReference type="NCBI Taxonomy" id="1892865"/>
    <lineage>
        <taxon>Bacteria</taxon>
        <taxon>Bacillati</taxon>
        <taxon>Actinomycetota</taxon>
        <taxon>Actinomycetes</taxon>
        <taxon>Kitasatosporales</taxon>
        <taxon>Streptomycetaceae</taxon>
        <taxon>Allostreptomyces</taxon>
    </lineage>
</organism>
<dbReference type="EMBL" id="JACBZD010000001">
    <property type="protein sequence ID" value="NYI03346.1"/>
    <property type="molecule type" value="Genomic_DNA"/>
</dbReference>
<proteinExistence type="predicted"/>
<dbReference type="PANTHER" id="PTHR43798:SF31">
    <property type="entry name" value="AB HYDROLASE SUPERFAMILY PROTEIN YCLE"/>
    <property type="match status" value="1"/>
</dbReference>
<evidence type="ECO:0000256" key="1">
    <source>
        <dbReference type="ARBA" id="ARBA00022801"/>
    </source>
</evidence>
<dbReference type="GO" id="GO:0016787">
    <property type="term" value="F:hydrolase activity"/>
    <property type="evidence" value="ECO:0007669"/>
    <property type="project" value="UniProtKB-KW"/>
</dbReference>
<feature type="signal peptide" evidence="2">
    <location>
        <begin position="1"/>
        <end position="22"/>
    </location>
</feature>
<evidence type="ECO:0000313" key="4">
    <source>
        <dbReference type="EMBL" id="NYI03346.1"/>
    </source>
</evidence>
<reference evidence="4 5" key="1">
    <citation type="submission" date="2020-07" db="EMBL/GenBank/DDBJ databases">
        <title>Sequencing the genomes of 1000 actinobacteria strains.</title>
        <authorList>
            <person name="Klenk H.-P."/>
        </authorList>
    </citation>
    <scope>NUCLEOTIDE SEQUENCE [LARGE SCALE GENOMIC DNA]</scope>
    <source>
        <strain evidence="4 5">DSM 42178</strain>
    </source>
</reference>
<dbReference type="PANTHER" id="PTHR43798">
    <property type="entry name" value="MONOACYLGLYCEROL LIPASE"/>
    <property type="match status" value="1"/>
</dbReference>
<gene>
    <name evidence="4" type="ORF">FHU37_000289</name>
</gene>
<feature type="domain" description="AB hydrolase-1" evidence="3">
    <location>
        <begin position="109"/>
        <end position="361"/>
    </location>
</feature>
<evidence type="ECO:0000256" key="2">
    <source>
        <dbReference type="SAM" id="SignalP"/>
    </source>
</evidence>
<dbReference type="AlphaFoldDB" id="A0A852ZLR9"/>